<evidence type="ECO:0000313" key="1">
    <source>
        <dbReference type="EMBL" id="GAY51069.1"/>
    </source>
</evidence>
<gene>
    <name evidence="1" type="ORF">CUMW_131460</name>
</gene>
<dbReference type="Proteomes" id="UP000236630">
    <property type="component" value="Unassembled WGS sequence"/>
</dbReference>
<dbReference type="AlphaFoldDB" id="A0A2H5PFD7"/>
<proteinExistence type="predicted"/>
<protein>
    <submittedName>
        <fullName evidence="1">Uncharacterized protein</fullName>
    </submittedName>
</protein>
<comment type="caution">
    <text evidence="1">The sequence shown here is derived from an EMBL/GenBank/DDBJ whole genome shotgun (WGS) entry which is preliminary data.</text>
</comment>
<accession>A0A2H5PFD7</accession>
<dbReference type="STRING" id="55188.A0A2H5PFD7"/>
<organism evidence="1 2">
    <name type="scientific">Citrus unshiu</name>
    <name type="common">Satsuma mandarin</name>
    <name type="synonym">Citrus nobilis var. unshiu</name>
    <dbReference type="NCBI Taxonomy" id="55188"/>
    <lineage>
        <taxon>Eukaryota</taxon>
        <taxon>Viridiplantae</taxon>
        <taxon>Streptophyta</taxon>
        <taxon>Embryophyta</taxon>
        <taxon>Tracheophyta</taxon>
        <taxon>Spermatophyta</taxon>
        <taxon>Magnoliopsida</taxon>
        <taxon>eudicotyledons</taxon>
        <taxon>Gunneridae</taxon>
        <taxon>Pentapetalae</taxon>
        <taxon>rosids</taxon>
        <taxon>malvids</taxon>
        <taxon>Sapindales</taxon>
        <taxon>Rutaceae</taxon>
        <taxon>Aurantioideae</taxon>
        <taxon>Citrus</taxon>
    </lineage>
</organism>
<reference evidence="1 2" key="1">
    <citation type="journal article" date="2017" name="Front. Genet.">
        <title>Draft sequencing of the heterozygous diploid genome of Satsuma (Citrus unshiu Marc.) using a hybrid assembly approach.</title>
        <authorList>
            <person name="Shimizu T."/>
            <person name="Tanizawa Y."/>
            <person name="Mochizuki T."/>
            <person name="Nagasaki H."/>
            <person name="Yoshioka T."/>
            <person name="Toyoda A."/>
            <person name="Fujiyama A."/>
            <person name="Kaminuma E."/>
            <person name="Nakamura Y."/>
        </authorList>
    </citation>
    <scope>NUCLEOTIDE SEQUENCE [LARGE SCALE GENOMIC DNA]</scope>
    <source>
        <strain evidence="2">cv. Miyagawa wase</strain>
    </source>
</reference>
<dbReference type="EMBL" id="BDQV01000067">
    <property type="protein sequence ID" value="GAY51069.1"/>
    <property type="molecule type" value="Genomic_DNA"/>
</dbReference>
<keyword evidence="2" id="KW-1185">Reference proteome</keyword>
<sequence length="68" mass="7474">MHVLIFPTKPFVEWGLQGESQICSPAVTLTFDQESMCDMAVTRFLPSCAAPPARTVGWGDPGFIIQVF</sequence>
<name>A0A2H5PFD7_CITUN</name>
<evidence type="ECO:0000313" key="2">
    <source>
        <dbReference type="Proteomes" id="UP000236630"/>
    </source>
</evidence>